<comment type="similarity">
    <text evidence="1">Belongs to the paxM FAD-dependent monooxygenase family.</text>
</comment>
<dbReference type="InterPro" id="IPR002938">
    <property type="entry name" value="FAD-bd"/>
</dbReference>
<evidence type="ECO:0000313" key="8">
    <source>
        <dbReference type="Proteomes" id="UP001055172"/>
    </source>
</evidence>
<dbReference type="AlphaFoldDB" id="A0AA37H0R1"/>
<evidence type="ECO:0000256" key="2">
    <source>
        <dbReference type="ARBA" id="ARBA00022630"/>
    </source>
</evidence>
<protein>
    <submittedName>
        <fullName evidence="7">FAD-dependent monooxygenase OpS4</fullName>
    </submittedName>
</protein>
<dbReference type="Proteomes" id="UP001055172">
    <property type="component" value="Unassembled WGS sequence"/>
</dbReference>
<keyword evidence="2" id="KW-0285">Flavoprotein</keyword>
<dbReference type="SUPFAM" id="SSF51905">
    <property type="entry name" value="FAD/NAD(P)-binding domain"/>
    <property type="match status" value="1"/>
</dbReference>
<dbReference type="GO" id="GO:0004497">
    <property type="term" value="F:monooxygenase activity"/>
    <property type="evidence" value="ECO:0007669"/>
    <property type="project" value="UniProtKB-KW"/>
</dbReference>
<dbReference type="Pfam" id="PF01494">
    <property type="entry name" value="FAD_binding_3"/>
    <property type="match status" value="1"/>
</dbReference>
<sequence length="243" mass="26978">MAACALRDAGQDVDVYEQSQMANEKGAAIALQPNSTVLLRRYGFEPEESGATTMENMMMIDGGTLDVMQEITDKVKEATLSEQRAQKCYFIHRADLHSALRQRATEKGTALHTGCEIKNVDEVANTVILSDGTTAKADVIIGADGVHSRTRKVVFGECYQEQPSALSCFRFLIRTESLREDPETRVFVEKPGSMMDLVGTDRRIILYPCSQGEYLNVLPIVPHQLAEGMHCHFSLCPSIFKRS</sequence>
<gene>
    <name evidence="7" type="ORF">ColLi_12306</name>
</gene>
<keyword evidence="4" id="KW-0560">Oxidoreductase</keyword>
<evidence type="ECO:0000259" key="6">
    <source>
        <dbReference type="Pfam" id="PF01494"/>
    </source>
</evidence>
<organism evidence="7 8">
    <name type="scientific">Colletotrichum liriopes</name>
    <dbReference type="NCBI Taxonomy" id="708192"/>
    <lineage>
        <taxon>Eukaryota</taxon>
        <taxon>Fungi</taxon>
        <taxon>Dikarya</taxon>
        <taxon>Ascomycota</taxon>
        <taxon>Pezizomycotina</taxon>
        <taxon>Sordariomycetes</taxon>
        <taxon>Hypocreomycetidae</taxon>
        <taxon>Glomerellales</taxon>
        <taxon>Glomerellaceae</taxon>
        <taxon>Colletotrichum</taxon>
        <taxon>Colletotrichum spaethianum species complex</taxon>
    </lineage>
</organism>
<dbReference type="GO" id="GO:0071949">
    <property type="term" value="F:FAD binding"/>
    <property type="evidence" value="ECO:0007669"/>
    <property type="project" value="InterPro"/>
</dbReference>
<accession>A0AA37H0R1</accession>
<dbReference type="EMBL" id="BPPX01000041">
    <property type="protein sequence ID" value="GJC89468.1"/>
    <property type="molecule type" value="Genomic_DNA"/>
</dbReference>
<evidence type="ECO:0000256" key="4">
    <source>
        <dbReference type="ARBA" id="ARBA00023002"/>
    </source>
</evidence>
<evidence type="ECO:0000256" key="1">
    <source>
        <dbReference type="ARBA" id="ARBA00007992"/>
    </source>
</evidence>
<keyword evidence="5 7" id="KW-0503">Monooxygenase</keyword>
<evidence type="ECO:0000256" key="5">
    <source>
        <dbReference type="ARBA" id="ARBA00023033"/>
    </source>
</evidence>
<evidence type="ECO:0000313" key="7">
    <source>
        <dbReference type="EMBL" id="GJC89468.1"/>
    </source>
</evidence>
<comment type="caution">
    <text evidence="7">The sequence shown here is derived from an EMBL/GenBank/DDBJ whole genome shotgun (WGS) entry which is preliminary data.</text>
</comment>
<keyword evidence="8" id="KW-1185">Reference proteome</keyword>
<dbReference type="InterPro" id="IPR050493">
    <property type="entry name" value="FAD-dep_Monooxygenase_BioMet"/>
</dbReference>
<dbReference type="PANTHER" id="PTHR13789">
    <property type="entry name" value="MONOOXYGENASE"/>
    <property type="match status" value="1"/>
</dbReference>
<dbReference type="Gene3D" id="3.50.50.60">
    <property type="entry name" value="FAD/NAD(P)-binding domain"/>
    <property type="match status" value="1"/>
</dbReference>
<keyword evidence="3" id="KW-0274">FAD</keyword>
<evidence type="ECO:0000256" key="3">
    <source>
        <dbReference type="ARBA" id="ARBA00022827"/>
    </source>
</evidence>
<dbReference type="PANTHER" id="PTHR13789:SF314">
    <property type="entry name" value="FAD-BINDING DOMAIN-CONTAINING PROTEIN"/>
    <property type="match status" value="1"/>
</dbReference>
<proteinExistence type="inferred from homology"/>
<dbReference type="InterPro" id="IPR036188">
    <property type="entry name" value="FAD/NAD-bd_sf"/>
</dbReference>
<reference evidence="7 8" key="1">
    <citation type="submission" date="2021-07" db="EMBL/GenBank/DDBJ databases">
        <title>Genome data of Colletotrichum spaethianum.</title>
        <authorList>
            <person name="Utami Y.D."/>
            <person name="Hiruma K."/>
        </authorList>
    </citation>
    <scope>NUCLEOTIDE SEQUENCE [LARGE SCALE GENOMIC DNA]</scope>
    <source>
        <strain evidence="7 8">MAFF 242679</strain>
    </source>
</reference>
<dbReference type="SUPFAM" id="SSF54373">
    <property type="entry name" value="FAD-linked reductases, C-terminal domain"/>
    <property type="match status" value="1"/>
</dbReference>
<feature type="domain" description="FAD-binding" evidence="6">
    <location>
        <begin position="1"/>
        <end position="157"/>
    </location>
</feature>
<name>A0AA37H0R1_9PEZI</name>